<evidence type="ECO:0000313" key="7">
    <source>
        <dbReference type="EMBL" id="MEV5249841.1"/>
    </source>
</evidence>
<evidence type="ECO:0000313" key="8">
    <source>
        <dbReference type="Proteomes" id="UP001552527"/>
    </source>
</evidence>
<dbReference type="CDD" id="cd11049">
    <property type="entry name" value="CYP170A1-like"/>
    <property type="match status" value="1"/>
</dbReference>
<dbReference type="Pfam" id="PF00067">
    <property type="entry name" value="p450"/>
    <property type="match status" value="1"/>
</dbReference>
<keyword evidence="3" id="KW-0479">Metal-binding</keyword>
<evidence type="ECO:0000256" key="2">
    <source>
        <dbReference type="ARBA" id="ARBA00022617"/>
    </source>
</evidence>
<dbReference type="InterPro" id="IPR050196">
    <property type="entry name" value="Cytochrome_P450_Monoox"/>
</dbReference>
<dbReference type="InterPro" id="IPR036396">
    <property type="entry name" value="Cyt_P450_sf"/>
</dbReference>
<keyword evidence="6" id="KW-0503">Monooxygenase</keyword>
<keyword evidence="5" id="KW-0408">Iron</keyword>
<dbReference type="PANTHER" id="PTHR24291">
    <property type="entry name" value="CYTOCHROME P450 FAMILY 4"/>
    <property type="match status" value="1"/>
</dbReference>
<evidence type="ECO:0000256" key="6">
    <source>
        <dbReference type="ARBA" id="ARBA00023033"/>
    </source>
</evidence>
<dbReference type="InterPro" id="IPR002401">
    <property type="entry name" value="Cyt_P450_E_grp-I"/>
</dbReference>
<sequence length="457" mass="50887">MTSGTTGTGRIPGAVPLLGHVLPLLREPLSFLASLPNYGDVVRIKLGTRSAYVICTPELTREFLQRDRTFDKGGPTWDAVRDVVGDGVATCPHTPHRRQRRLVQPAFNSARLPGYAKIMSEQTASVVESWQDGDTLDVLSEMHAVTGRILLSALFTGANLRDEDLAEMLRNFRTFQQGIWRLMFMPSVIAKLNVRGNRRYRQAKTGLRHAVESVIAQYRADGTDHGDLLSMLLAAQDPDSAGDSTDAAMFSETELADQCVTFLFGGTETAADALAWSLHFIAGHPQVEARLQAEVDEVLGDNPAAFEHIPRLDLTERVIIEALRLCPPAYMLSRITTREAEIGGHIIPANTPVMYSPYLIHRRPDVYSDPERFDPDRWRDNRQAVRRPNDNLLPFGSAARQCVGNTFALTETTLALATIIRRWRLRHLPGARVRPVLRGTLEPGGLSMRIESRRRAL</sequence>
<dbReference type="PRINTS" id="PR00463">
    <property type="entry name" value="EP450I"/>
</dbReference>
<name>A0ABV3JQ05_9ACTN</name>
<dbReference type="PANTHER" id="PTHR24291:SF50">
    <property type="entry name" value="BIFUNCTIONAL ALBAFLAVENONE MONOOXYGENASE_TERPENE SYNTHASE"/>
    <property type="match status" value="1"/>
</dbReference>
<keyword evidence="8" id="KW-1185">Reference proteome</keyword>
<dbReference type="InterPro" id="IPR001128">
    <property type="entry name" value="Cyt_P450"/>
</dbReference>
<protein>
    <submittedName>
        <fullName evidence="7">Cytochrome P450</fullName>
    </submittedName>
</protein>
<dbReference type="SUPFAM" id="SSF48264">
    <property type="entry name" value="Cytochrome P450"/>
    <property type="match status" value="1"/>
</dbReference>
<keyword evidence="2" id="KW-0349">Heme</keyword>
<dbReference type="Gene3D" id="1.10.630.10">
    <property type="entry name" value="Cytochrome P450"/>
    <property type="match status" value="1"/>
</dbReference>
<dbReference type="RefSeq" id="WP_364027331.1">
    <property type="nucleotide sequence ID" value="NZ_JBFATD010000028.1"/>
</dbReference>
<organism evidence="7 8">
    <name type="scientific">Streptomyces werraensis</name>
    <dbReference type="NCBI Taxonomy" id="68284"/>
    <lineage>
        <taxon>Bacteria</taxon>
        <taxon>Bacillati</taxon>
        <taxon>Actinomycetota</taxon>
        <taxon>Actinomycetes</taxon>
        <taxon>Kitasatosporales</taxon>
        <taxon>Streptomycetaceae</taxon>
        <taxon>Streptomyces</taxon>
    </lineage>
</organism>
<comment type="caution">
    <text evidence="7">The sequence shown here is derived from an EMBL/GenBank/DDBJ whole genome shotgun (WGS) entry which is preliminary data.</text>
</comment>
<proteinExistence type="inferred from homology"/>
<accession>A0ABV3JQ05</accession>
<evidence type="ECO:0000256" key="5">
    <source>
        <dbReference type="ARBA" id="ARBA00023004"/>
    </source>
</evidence>
<keyword evidence="4" id="KW-0560">Oxidoreductase</keyword>
<evidence type="ECO:0000256" key="1">
    <source>
        <dbReference type="ARBA" id="ARBA00010617"/>
    </source>
</evidence>
<gene>
    <name evidence="7" type="ORF">AB0K95_31965</name>
</gene>
<dbReference type="Proteomes" id="UP001552527">
    <property type="component" value="Unassembled WGS sequence"/>
</dbReference>
<comment type="similarity">
    <text evidence="1">Belongs to the cytochrome P450 family.</text>
</comment>
<evidence type="ECO:0000256" key="4">
    <source>
        <dbReference type="ARBA" id="ARBA00023002"/>
    </source>
</evidence>
<dbReference type="PRINTS" id="PR00385">
    <property type="entry name" value="P450"/>
</dbReference>
<dbReference type="EMBL" id="JBFATE010000022">
    <property type="protein sequence ID" value="MEV5249841.1"/>
    <property type="molecule type" value="Genomic_DNA"/>
</dbReference>
<reference evidence="7 8" key="1">
    <citation type="submission" date="2024-06" db="EMBL/GenBank/DDBJ databases">
        <title>The Natural Products Discovery Center: Release of the First 8490 Sequenced Strains for Exploring Actinobacteria Biosynthetic Diversity.</title>
        <authorList>
            <person name="Kalkreuter E."/>
            <person name="Kautsar S.A."/>
            <person name="Yang D."/>
            <person name="Bader C.D."/>
            <person name="Teijaro C.N."/>
            <person name="Fluegel L."/>
            <person name="Davis C.M."/>
            <person name="Simpson J.R."/>
            <person name="Lauterbach L."/>
            <person name="Steele A.D."/>
            <person name="Gui C."/>
            <person name="Meng S."/>
            <person name="Li G."/>
            <person name="Viehrig K."/>
            <person name="Ye F."/>
            <person name="Su P."/>
            <person name="Kiefer A.F."/>
            <person name="Nichols A."/>
            <person name="Cepeda A.J."/>
            <person name="Yan W."/>
            <person name="Fan B."/>
            <person name="Jiang Y."/>
            <person name="Adhikari A."/>
            <person name="Zheng C.-J."/>
            <person name="Schuster L."/>
            <person name="Cowan T.M."/>
            <person name="Smanski M.J."/>
            <person name="Chevrette M.G."/>
            <person name="De Carvalho L.P.S."/>
            <person name="Shen B."/>
        </authorList>
    </citation>
    <scope>NUCLEOTIDE SEQUENCE [LARGE SCALE GENOMIC DNA]</scope>
    <source>
        <strain evidence="7 8">NPDC052768</strain>
    </source>
</reference>
<evidence type="ECO:0000256" key="3">
    <source>
        <dbReference type="ARBA" id="ARBA00022723"/>
    </source>
</evidence>